<evidence type="ECO:0000256" key="9">
    <source>
        <dbReference type="ARBA" id="ARBA00022840"/>
    </source>
</evidence>
<evidence type="ECO:0000313" key="18">
    <source>
        <dbReference type="EMBL" id="KPP72657.1"/>
    </source>
</evidence>
<evidence type="ECO:0000256" key="10">
    <source>
        <dbReference type="ARBA" id="ARBA00023125"/>
    </source>
</evidence>
<accession>A0A0N8K0N8</accession>
<evidence type="ECO:0000256" key="7">
    <source>
        <dbReference type="ARBA" id="ARBA00022806"/>
    </source>
</evidence>
<dbReference type="NCBIfam" id="TIGR00614">
    <property type="entry name" value="recQ_fam"/>
    <property type="match status" value="1"/>
</dbReference>
<reference evidence="18 19" key="1">
    <citation type="submission" date="2015-08" db="EMBL/GenBank/DDBJ databases">
        <title>The genome of the Asian arowana (Scleropages formosus).</title>
        <authorList>
            <person name="Tan M.H."/>
            <person name="Gan H.M."/>
            <person name="Croft L.J."/>
            <person name="Austin C.M."/>
        </authorList>
    </citation>
    <scope>NUCLEOTIDE SEQUENCE [LARGE SCALE GENOMIC DNA]</scope>
    <source>
        <strain evidence="18">Aro1</strain>
    </source>
</reference>
<dbReference type="EC" id="5.6.2.4" evidence="14"/>
<feature type="non-terminal residue" evidence="18">
    <location>
        <position position="1"/>
    </location>
</feature>
<dbReference type="InterPro" id="IPR027417">
    <property type="entry name" value="P-loop_NTPase"/>
</dbReference>
<dbReference type="PANTHER" id="PTHR13710">
    <property type="entry name" value="DNA HELICASE RECQ FAMILY MEMBER"/>
    <property type="match status" value="1"/>
</dbReference>
<protein>
    <recommendedName>
        <fullName evidence="14">ATP-dependent DNA helicase</fullName>
        <ecNumber evidence="14">5.6.2.4</ecNumber>
    </recommendedName>
</protein>
<dbReference type="GO" id="GO:0005694">
    <property type="term" value="C:chromosome"/>
    <property type="evidence" value="ECO:0007669"/>
    <property type="project" value="TreeGrafter"/>
</dbReference>
<evidence type="ECO:0000256" key="15">
    <source>
        <dbReference type="SAM" id="MobiDB-lite"/>
    </source>
</evidence>
<dbReference type="CDD" id="cd18794">
    <property type="entry name" value="SF2_C_RecQ"/>
    <property type="match status" value="1"/>
</dbReference>
<dbReference type="Gene3D" id="3.40.50.300">
    <property type="entry name" value="P-loop containing nucleotide triphosphate hydrolases"/>
    <property type="match status" value="2"/>
</dbReference>
<evidence type="ECO:0000256" key="5">
    <source>
        <dbReference type="ARBA" id="ARBA00022741"/>
    </source>
</evidence>
<keyword evidence="6 14" id="KW-0378">Hydrolase</keyword>
<evidence type="ECO:0000256" key="11">
    <source>
        <dbReference type="ARBA" id="ARBA00023235"/>
    </source>
</evidence>
<dbReference type="SMART" id="SM00490">
    <property type="entry name" value="HELICc"/>
    <property type="match status" value="1"/>
</dbReference>
<evidence type="ECO:0000256" key="3">
    <source>
        <dbReference type="ARBA" id="ARBA00005446"/>
    </source>
</evidence>
<dbReference type="SUPFAM" id="SSF52540">
    <property type="entry name" value="P-loop containing nucleoside triphosphate hydrolases"/>
    <property type="match status" value="2"/>
</dbReference>
<comment type="caution">
    <text evidence="18">The sequence shown here is derived from an EMBL/GenBank/DDBJ whole genome shotgun (WGS) entry which is preliminary data.</text>
</comment>
<dbReference type="InterPro" id="IPR001650">
    <property type="entry name" value="Helicase_C-like"/>
</dbReference>
<dbReference type="FunFam" id="3.40.50.300:FF:003000">
    <property type="entry name" value="ATP-dependent DNA helicase"/>
    <property type="match status" value="1"/>
</dbReference>
<name>A0A0N8K0N8_SCLFO</name>
<evidence type="ECO:0000313" key="19">
    <source>
        <dbReference type="Proteomes" id="UP000034805"/>
    </source>
</evidence>
<keyword evidence="10" id="KW-0238">DNA-binding</keyword>
<dbReference type="GO" id="GO:0009378">
    <property type="term" value="F:four-way junction helicase activity"/>
    <property type="evidence" value="ECO:0007669"/>
    <property type="project" value="TreeGrafter"/>
</dbReference>
<feature type="non-terminal residue" evidence="18">
    <location>
        <position position="775"/>
    </location>
</feature>
<keyword evidence="8" id="KW-0862">Zinc</keyword>
<dbReference type="EMBL" id="JARO02002442">
    <property type="protein sequence ID" value="KPP72657.1"/>
    <property type="molecule type" value="Genomic_DNA"/>
</dbReference>
<comment type="catalytic activity">
    <reaction evidence="14">
        <text>ATP + H2O = ADP + phosphate + H(+)</text>
        <dbReference type="Rhea" id="RHEA:13065"/>
        <dbReference type="ChEBI" id="CHEBI:15377"/>
        <dbReference type="ChEBI" id="CHEBI:15378"/>
        <dbReference type="ChEBI" id="CHEBI:30616"/>
        <dbReference type="ChEBI" id="CHEBI:43474"/>
        <dbReference type="ChEBI" id="CHEBI:456216"/>
    </reaction>
</comment>
<proteinExistence type="inferred from homology"/>
<dbReference type="PROSITE" id="PS51192">
    <property type="entry name" value="HELICASE_ATP_BIND_1"/>
    <property type="match status" value="1"/>
</dbReference>
<feature type="domain" description="Helicase C-terminal" evidence="17">
    <location>
        <begin position="336"/>
        <end position="493"/>
    </location>
</feature>
<evidence type="ECO:0000259" key="17">
    <source>
        <dbReference type="PROSITE" id="PS51194"/>
    </source>
</evidence>
<dbReference type="Pfam" id="PF16124">
    <property type="entry name" value="RecQ_Zn_bind"/>
    <property type="match status" value="1"/>
</dbReference>
<comment type="cofactor">
    <cofactor evidence="1">
        <name>Zn(2+)</name>
        <dbReference type="ChEBI" id="CHEBI:29105"/>
    </cofactor>
</comment>
<feature type="domain" description="Helicase ATP-binding" evidence="16">
    <location>
        <begin position="108"/>
        <end position="311"/>
    </location>
</feature>
<evidence type="ECO:0000256" key="14">
    <source>
        <dbReference type="RuleBase" id="RU364117"/>
    </source>
</evidence>
<evidence type="ECO:0000256" key="8">
    <source>
        <dbReference type="ARBA" id="ARBA00022833"/>
    </source>
</evidence>
<keyword evidence="7 14" id="KW-0347">Helicase</keyword>
<dbReference type="GO" id="GO:0005524">
    <property type="term" value="F:ATP binding"/>
    <property type="evidence" value="ECO:0007669"/>
    <property type="project" value="UniProtKB-KW"/>
</dbReference>
<feature type="compositionally biased region" description="Basic residues" evidence="15">
    <location>
        <begin position="671"/>
        <end position="680"/>
    </location>
</feature>
<evidence type="ECO:0000256" key="4">
    <source>
        <dbReference type="ARBA" id="ARBA00022723"/>
    </source>
</evidence>
<dbReference type="Pfam" id="PF00271">
    <property type="entry name" value="Helicase_C"/>
    <property type="match status" value="1"/>
</dbReference>
<dbReference type="GO" id="GO:0006260">
    <property type="term" value="P:DNA replication"/>
    <property type="evidence" value="ECO:0007669"/>
    <property type="project" value="InterPro"/>
</dbReference>
<keyword evidence="12 14" id="KW-0539">Nucleus</keyword>
<dbReference type="GO" id="GO:0016887">
    <property type="term" value="F:ATP hydrolysis activity"/>
    <property type="evidence" value="ECO:0007669"/>
    <property type="project" value="RHEA"/>
</dbReference>
<evidence type="ECO:0000256" key="6">
    <source>
        <dbReference type="ARBA" id="ARBA00022801"/>
    </source>
</evidence>
<dbReference type="AlphaFoldDB" id="A0A0N8K0N8"/>
<evidence type="ECO:0000256" key="13">
    <source>
        <dbReference type="ARBA" id="ARBA00034617"/>
    </source>
</evidence>
<feature type="region of interest" description="Disordered" evidence="15">
    <location>
        <begin position="656"/>
        <end position="680"/>
    </location>
</feature>
<dbReference type="PANTHER" id="PTHR13710:SF105">
    <property type="entry name" value="ATP-DEPENDENT DNA HELICASE Q1"/>
    <property type="match status" value="1"/>
</dbReference>
<dbReference type="InterPro" id="IPR036388">
    <property type="entry name" value="WH-like_DNA-bd_sf"/>
</dbReference>
<dbReference type="Gene3D" id="1.10.10.10">
    <property type="entry name" value="Winged helix-like DNA-binding domain superfamily/Winged helix DNA-binding domain"/>
    <property type="match status" value="1"/>
</dbReference>
<dbReference type="FunFam" id="1.10.10.10:FF:000306">
    <property type="entry name" value="ATP-dependent DNA helicase"/>
    <property type="match status" value="1"/>
</dbReference>
<feature type="compositionally biased region" description="Polar residues" evidence="15">
    <location>
        <begin position="47"/>
        <end position="62"/>
    </location>
</feature>
<keyword evidence="4" id="KW-0479">Metal-binding</keyword>
<keyword evidence="5 14" id="KW-0547">Nucleotide-binding</keyword>
<keyword evidence="11" id="KW-0413">Isomerase</keyword>
<dbReference type="InterPro" id="IPR018982">
    <property type="entry name" value="RQC_domain"/>
</dbReference>
<comment type="similarity">
    <text evidence="3 14">Belongs to the helicase family. RecQ subfamily.</text>
</comment>
<keyword evidence="9 14" id="KW-0067">ATP-binding</keyword>
<gene>
    <name evidence="18" type="ORF">Z043_108323</name>
</gene>
<dbReference type="InterPro" id="IPR014001">
    <property type="entry name" value="Helicase_ATP-bd"/>
</dbReference>
<organism evidence="18 19">
    <name type="scientific">Scleropages formosus</name>
    <name type="common">Asian bonytongue</name>
    <name type="synonym">Osteoglossum formosum</name>
    <dbReference type="NCBI Taxonomy" id="113540"/>
    <lineage>
        <taxon>Eukaryota</taxon>
        <taxon>Metazoa</taxon>
        <taxon>Chordata</taxon>
        <taxon>Craniata</taxon>
        <taxon>Vertebrata</taxon>
        <taxon>Euteleostomi</taxon>
        <taxon>Actinopterygii</taxon>
        <taxon>Neopterygii</taxon>
        <taxon>Teleostei</taxon>
        <taxon>Osteoglossocephala</taxon>
        <taxon>Osteoglossomorpha</taxon>
        <taxon>Osteoglossiformes</taxon>
        <taxon>Osteoglossidae</taxon>
        <taxon>Scleropages</taxon>
    </lineage>
</organism>
<sequence length="775" mass="87000">VQRELESVEAELEVVELQISELLEQQSNLNSRKSELLKKLERECDSAQPSGSAHPKASSSTKENLKRYEGTATTKLQFLDFPWSTEVQLQLSEVFHLSKFRPLQLKAINLTMSGKDVFLVMPTGGGKSLCYQLPSVCSKGSVDFVCTHSGINERLISPLITACMCTTGFTLVIAPLVSLMEDQLMYLKSINVYAVTLNASSKKEHAKWVLASMTEKATPFRLLYVTPEKIAKSKLLMSKLEKAYKAGKLERIAVDEVHCCSQWGHDFRPDYKLLGILKRQFPSVPLIGLTATATSGVLKDCQKILSIPDPVTLTASFNRPNLYYEVRIKEASHEDSTTDIVALINGRYKGQSGIIYVFSQKDAEVLSTDMQKKGIAAQPYHANMEPEDKSRVHLHWTTNKIQASLPICVVVATVAFGMGIDKPDVRFVIHHSLSKSIENYYQESGRAGRDDKPADCILYFGFADIFRISTMVVMENVGQQKLLQMVAYCQTLDRCRRMVLAGHFDEVWDDDDCNQMCDICRHGNDCVTVDITQHAREAVQIVEMANTMDEKMTPLKVIEAWMGKGPAKRRKMIQATALSRLEVEAILIHLLLQGYFSEDFSFTPYTTYFYLKLGRKAALLKNEKHTVTMKMKRTLPVTKPPAAVAEGIDIAVVEKDSSEDITPRRPAPSNRVHKSKPKKKQRQILAEVADCSPVRQEPVMVSTPSEVSVISAAAMEELSNLRSYYSKQLQRINYISHEHLQDSDSGIVSCSRGPLKNFRLPWGSSFSRTVRGMWA</sequence>
<dbReference type="CDD" id="cd18015">
    <property type="entry name" value="DEXHc_RecQ1"/>
    <property type="match status" value="1"/>
</dbReference>
<feature type="region of interest" description="Disordered" evidence="15">
    <location>
        <begin position="42"/>
        <end position="65"/>
    </location>
</feature>
<evidence type="ECO:0000256" key="12">
    <source>
        <dbReference type="ARBA" id="ARBA00023242"/>
    </source>
</evidence>
<dbReference type="FunFam" id="3.40.50.300:FF:000596">
    <property type="entry name" value="ATP-dependent DNA helicase"/>
    <property type="match status" value="1"/>
</dbReference>
<dbReference type="Proteomes" id="UP000034805">
    <property type="component" value="Unassembled WGS sequence"/>
</dbReference>
<evidence type="ECO:0000256" key="2">
    <source>
        <dbReference type="ARBA" id="ARBA00004123"/>
    </source>
</evidence>
<evidence type="ECO:0000256" key="1">
    <source>
        <dbReference type="ARBA" id="ARBA00001947"/>
    </source>
</evidence>
<dbReference type="SMART" id="SM00487">
    <property type="entry name" value="DEXDc"/>
    <property type="match status" value="1"/>
</dbReference>
<dbReference type="PROSITE" id="PS51194">
    <property type="entry name" value="HELICASE_CTER"/>
    <property type="match status" value="1"/>
</dbReference>
<dbReference type="GO" id="GO:0005634">
    <property type="term" value="C:nucleus"/>
    <property type="evidence" value="ECO:0007669"/>
    <property type="project" value="UniProtKB-SubCell"/>
</dbReference>
<evidence type="ECO:0000259" key="16">
    <source>
        <dbReference type="PROSITE" id="PS51192"/>
    </source>
</evidence>
<comment type="subcellular location">
    <subcellularLocation>
        <location evidence="2 14">Nucleus</location>
    </subcellularLocation>
</comment>
<dbReference type="SMART" id="SM00956">
    <property type="entry name" value="RQC"/>
    <property type="match status" value="1"/>
</dbReference>
<dbReference type="Pfam" id="PF00270">
    <property type="entry name" value="DEAD"/>
    <property type="match status" value="1"/>
</dbReference>
<dbReference type="GO" id="GO:0005737">
    <property type="term" value="C:cytoplasm"/>
    <property type="evidence" value="ECO:0007669"/>
    <property type="project" value="TreeGrafter"/>
</dbReference>
<dbReference type="InterPro" id="IPR032284">
    <property type="entry name" value="RecQ_Zn-bd"/>
</dbReference>
<dbReference type="GO" id="GO:0003677">
    <property type="term" value="F:DNA binding"/>
    <property type="evidence" value="ECO:0007669"/>
    <property type="project" value="UniProtKB-KW"/>
</dbReference>
<dbReference type="GO" id="GO:0043138">
    <property type="term" value="F:3'-5' DNA helicase activity"/>
    <property type="evidence" value="ECO:0007669"/>
    <property type="project" value="UniProtKB-EC"/>
</dbReference>
<dbReference type="InterPro" id="IPR011545">
    <property type="entry name" value="DEAD/DEAH_box_helicase_dom"/>
</dbReference>
<dbReference type="STRING" id="113540.ENSSFOP00015068833"/>
<dbReference type="InterPro" id="IPR004589">
    <property type="entry name" value="DNA_helicase_ATP-dep_RecQ"/>
</dbReference>
<comment type="catalytic activity">
    <reaction evidence="13 14">
        <text>Couples ATP hydrolysis with the unwinding of duplex DNA by translocating in the 3'-5' direction.</text>
        <dbReference type="EC" id="5.6.2.4"/>
    </reaction>
</comment>
<dbReference type="GO" id="GO:0046872">
    <property type="term" value="F:metal ion binding"/>
    <property type="evidence" value="ECO:0007669"/>
    <property type="project" value="UniProtKB-KW"/>
</dbReference>
<dbReference type="GO" id="GO:0000724">
    <property type="term" value="P:double-strand break repair via homologous recombination"/>
    <property type="evidence" value="ECO:0007669"/>
    <property type="project" value="TreeGrafter"/>
</dbReference>